<sequence length="59" mass="6868">MDADAWLVLGNSRTFPKAIIRRIRDRKGVERFQLYKWDLNPKRCLLMGGLPRVGLTPDL</sequence>
<proteinExistence type="predicted"/>
<comment type="caution">
    <text evidence="1">The sequence shown here is derived from an EMBL/GenBank/DDBJ whole genome shotgun (WGS) entry which is preliminary data.</text>
</comment>
<name>A0ABV8QDD7_9MICO</name>
<dbReference type="EMBL" id="JBHSCN010000023">
    <property type="protein sequence ID" value="MFC4245354.1"/>
    <property type="molecule type" value="Genomic_DNA"/>
</dbReference>
<evidence type="ECO:0000313" key="2">
    <source>
        <dbReference type="Proteomes" id="UP001595900"/>
    </source>
</evidence>
<evidence type="ECO:0000313" key="1">
    <source>
        <dbReference type="EMBL" id="MFC4245354.1"/>
    </source>
</evidence>
<keyword evidence="2" id="KW-1185">Reference proteome</keyword>
<organism evidence="1 2">
    <name type="scientific">Gryllotalpicola reticulitermitis</name>
    <dbReference type="NCBI Taxonomy" id="1184153"/>
    <lineage>
        <taxon>Bacteria</taxon>
        <taxon>Bacillati</taxon>
        <taxon>Actinomycetota</taxon>
        <taxon>Actinomycetes</taxon>
        <taxon>Micrococcales</taxon>
        <taxon>Microbacteriaceae</taxon>
        <taxon>Gryllotalpicola</taxon>
    </lineage>
</organism>
<dbReference type="Proteomes" id="UP001595900">
    <property type="component" value="Unassembled WGS sequence"/>
</dbReference>
<accession>A0ABV8QDD7</accession>
<gene>
    <name evidence="1" type="ORF">ACFOYW_18450</name>
</gene>
<dbReference type="RefSeq" id="WP_390232523.1">
    <property type="nucleotide sequence ID" value="NZ_JBHSCN010000023.1"/>
</dbReference>
<reference evidence="2" key="1">
    <citation type="journal article" date="2019" name="Int. J. Syst. Evol. Microbiol.">
        <title>The Global Catalogue of Microorganisms (GCM) 10K type strain sequencing project: providing services to taxonomists for standard genome sequencing and annotation.</title>
        <authorList>
            <consortium name="The Broad Institute Genomics Platform"/>
            <consortium name="The Broad Institute Genome Sequencing Center for Infectious Disease"/>
            <person name="Wu L."/>
            <person name="Ma J."/>
        </authorList>
    </citation>
    <scope>NUCLEOTIDE SEQUENCE [LARGE SCALE GENOMIC DNA]</scope>
    <source>
        <strain evidence="2">CGMCC 1.10363</strain>
    </source>
</reference>
<protein>
    <submittedName>
        <fullName evidence="1">Uncharacterized protein</fullName>
    </submittedName>
</protein>